<dbReference type="InterPro" id="IPR051802">
    <property type="entry name" value="YfhM-like"/>
</dbReference>
<dbReference type="InterPro" id="IPR002890">
    <property type="entry name" value="MG2"/>
</dbReference>
<evidence type="ECO:0000313" key="3">
    <source>
        <dbReference type="EMBL" id="AWI10091.1"/>
    </source>
</evidence>
<dbReference type="PANTHER" id="PTHR40094">
    <property type="entry name" value="ALPHA-2-MACROGLOBULIN HOMOLOG"/>
    <property type="match status" value="1"/>
</dbReference>
<dbReference type="Gene3D" id="2.60.40.1930">
    <property type="match status" value="1"/>
</dbReference>
<feature type="signal peptide" evidence="1">
    <location>
        <begin position="1"/>
        <end position="27"/>
    </location>
</feature>
<proteinExistence type="predicted"/>
<gene>
    <name evidence="3" type="ORF">CKA38_13240</name>
</gene>
<dbReference type="GO" id="GO:0004866">
    <property type="term" value="F:endopeptidase inhibitor activity"/>
    <property type="evidence" value="ECO:0007669"/>
    <property type="project" value="InterPro"/>
</dbReference>
<dbReference type="OrthoDB" id="9767116at2"/>
<dbReference type="EMBL" id="CP023004">
    <property type="protein sequence ID" value="AWI10091.1"/>
    <property type="molecule type" value="Genomic_DNA"/>
</dbReference>
<dbReference type="PANTHER" id="PTHR40094:SF1">
    <property type="entry name" value="UBIQUITIN DOMAIN-CONTAINING PROTEIN"/>
    <property type="match status" value="1"/>
</dbReference>
<dbReference type="AlphaFoldDB" id="A0A2U8E5G4"/>
<keyword evidence="4" id="KW-1185">Reference proteome</keyword>
<evidence type="ECO:0000256" key="1">
    <source>
        <dbReference type="SAM" id="SignalP"/>
    </source>
</evidence>
<feature type="chain" id="PRO_5016059739" description="Macroglobulin domain-containing protein" evidence="1">
    <location>
        <begin position="28"/>
        <end position="821"/>
    </location>
</feature>
<evidence type="ECO:0000313" key="4">
    <source>
        <dbReference type="Proteomes" id="UP000244896"/>
    </source>
</evidence>
<organism evidence="3 4">
    <name type="scientific">Ereboglobus luteus</name>
    <dbReference type="NCBI Taxonomy" id="1796921"/>
    <lineage>
        <taxon>Bacteria</taxon>
        <taxon>Pseudomonadati</taxon>
        <taxon>Verrucomicrobiota</taxon>
        <taxon>Opitutia</taxon>
        <taxon>Opitutales</taxon>
        <taxon>Opitutaceae</taxon>
        <taxon>Ereboglobus</taxon>
    </lineage>
</organism>
<sequence length="821" mass="91630">MKFPSITRRLALLFFVVVFSQAPIAGADKTYEAQLAEARRFDDEKSWALARDAYGAALKLAPDDEAKRWCELWQARAEWRAKGPKNWSVQHNFDEKLNEWISPYQTNERDSGANVAGKNAVRAKDEFWLGIVECCMEARLEHSERGKLWDLRRETLDYLASATPSEKANARLMAFVRGMNYFRNSSSSDEPEAKARFAEVLGHIAHAGVLPREDRAWCALASYGLSEPDIAARHMRVLATLCADTRYEAAANALIFSKEMRCRDAKTILNAVTANREILRDGYAGLLERATQLRAKLPKKTQDHVFLAATDALNDLIGQWKFPYLRGHMASTFGTADRVQFSVGTARVRNIKADLHSYDLTTYRALLEMEAGLDKLQGTALLEKYRAVPGVRLLRSMPLFVSPPEDSFAWQSEVFHLEQPLEPGFYMLALSGDYGDGETVAKLCHFVVSDVRVVGMTSSNAMIDLYVLNKHDGAPVANAEVNMDAYASKWQHSRNGDSRIVQSWTGRTDADGHLRLAASSKENDFATIVAGGHPVVTRYLRTHVRNYQDDTKFVADLFLDRPLYRPGETVHWKIIARERKEGRFDVCSLPATVSASTINAEFLKDEPIKFNSFGTAHGKFVIPESTRPGDARWRLKLGDKDAHLRGSFGVDNFTPPAMRASIELASSSESVRPGQEMTVRFSARYYSGGAVVGAPVECTIRPDFDRFDYSEGSEAAHREYEEWKMSQGRRLLHGVTNADGEAEFLLSLPKTVPAGTILYVLAEAKPEGMPDIRAEAGFCVSETGVFANPRTETHPRLVGPSKENVFCFDMADAAGKPCAFE</sequence>
<feature type="domain" description="Macroglobulin" evidence="2">
    <location>
        <begin position="557"/>
        <end position="642"/>
    </location>
</feature>
<evidence type="ECO:0000259" key="2">
    <source>
        <dbReference type="Pfam" id="PF01835"/>
    </source>
</evidence>
<dbReference type="Pfam" id="PF01835">
    <property type="entry name" value="MG2"/>
    <property type="match status" value="1"/>
</dbReference>
<dbReference type="KEGG" id="elut:CKA38_13240"/>
<name>A0A2U8E5G4_9BACT</name>
<keyword evidence="1" id="KW-0732">Signal</keyword>
<reference evidence="3 4" key="1">
    <citation type="journal article" date="2018" name="Syst. Appl. Microbiol.">
        <title>Ereboglobus luteus gen. nov. sp. nov. from cockroach guts, and new insights into the oxygen relationship of the genera Opitutus and Didymococcus (Verrucomicrobia: Opitutaceae).</title>
        <authorList>
            <person name="Tegtmeier D."/>
            <person name="Belitz A."/>
            <person name="Radek R."/>
            <person name="Heimerl T."/>
            <person name="Brune A."/>
        </authorList>
    </citation>
    <scope>NUCLEOTIDE SEQUENCE [LARGE SCALE GENOMIC DNA]</scope>
    <source>
        <strain evidence="3 4">Ho45</strain>
    </source>
</reference>
<accession>A0A2U8E5G4</accession>
<protein>
    <recommendedName>
        <fullName evidence="2">Macroglobulin domain-containing protein</fullName>
    </recommendedName>
</protein>
<dbReference type="RefSeq" id="WP_108825913.1">
    <property type="nucleotide sequence ID" value="NZ_CP023004.1"/>
</dbReference>
<dbReference type="Proteomes" id="UP000244896">
    <property type="component" value="Chromosome"/>
</dbReference>